<reference evidence="7" key="1">
    <citation type="submission" date="2016-10" db="EMBL/GenBank/DDBJ databases">
        <authorList>
            <person name="Varghese N."/>
            <person name="Submissions S."/>
        </authorList>
    </citation>
    <scope>NUCLEOTIDE SEQUENCE [LARGE SCALE GENOMIC DNA]</scope>
    <source>
        <strain evidence="7">LMG 26416</strain>
    </source>
</reference>
<evidence type="ECO:0000256" key="5">
    <source>
        <dbReference type="ARBA" id="ARBA00022764"/>
    </source>
</evidence>
<evidence type="ECO:0000313" key="7">
    <source>
        <dbReference type="Proteomes" id="UP000199120"/>
    </source>
</evidence>
<dbReference type="Gene3D" id="3.40.190.10">
    <property type="entry name" value="Periplasmic binding protein-like II"/>
    <property type="match status" value="2"/>
</dbReference>
<evidence type="ECO:0000256" key="1">
    <source>
        <dbReference type="ARBA" id="ARBA00004418"/>
    </source>
</evidence>
<dbReference type="NCBIfam" id="NF008106">
    <property type="entry name" value="PRK10852.1"/>
    <property type="match status" value="1"/>
</dbReference>
<proteinExistence type="inferred from homology"/>
<dbReference type="PANTHER" id="PTHR30368">
    <property type="entry name" value="SULFATE-BINDING PROTEIN"/>
    <property type="match status" value="1"/>
</dbReference>
<dbReference type="NCBIfam" id="TIGR00971">
    <property type="entry name" value="3a0106s03"/>
    <property type="match status" value="1"/>
</dbReference>
<organism evidence="6 7">
    <name type="scientific">Paraburkholderia caballeronis</name>
    <dbReference type="NCBI Taxonomy" id="416943"/>
    <lineage>
        <taxon>Bacteria</taxon>
        <taxon>Pseudomonadati</taxon>
        <taxon>Pseudomonadota</taxon>
        <taxon>Betaproteobacteria</taxon>
        <taxon>Burkholderiales</taxon>
        <taxon>Burkholderiaceae</taxon>
        <taxon>Paraburkholderia</taxon>
    </lineage>
</organism>
<dbReference type="CDD" id="cd01005">
    <property type="entry name" value="PBP2_CysP"/>
    <property type="match status" value="1"/>
</dbReference>
<evidence type="ECO:0000256" key="3">
    <source>
        <dbReference type="ARBA" id="ARBA00022448"/>
    </source>
</evidence>
<keyword evidence="7" id="KW-1185">Reference proteome</keyword>
<sequence length="369" mass="39879">MRATPLESWVGGAPHAAAGDAFQQQTGNTMAVSGRVSRWLGAGLIAASATFAAGNAAADTSLLNVSYDVTRELYKDINTAFIEQYKQKTGETVSIRQSHGASSAQALSVLQGLQADVVTMNQPNDIDLLAERGQLVPADWRKRLPYDSAPYTTTMVFLVRKGNPKHINDWSDLVKPGIQVVIANPKTSGNGRYAYLAAWGYRKQQGATDAQAFDFAKALLHNVPVLDAGGRGATTTFTQRGIGDVLVTFENEVGLIRSGVGANDFEAVYPSVSLLAEPPVSIVDKVVDKRGTRKVAQAYLDYLYTPAAQEIIAQHHLRPRDAAVLAKHADEFKPLKTFTVEQVFGSWQKAQQTHFSDGGTYDQIVAGLK</sequence>
<dbReference type="PANTHER" id="PTHR30368:SF2">
    <property type="entry name" value="SULFATE-BINDING PROTEIN"/>
    <property type="match status" value="1"/>
</dbReference>
<comment type="subcellular location">
    <subcellularLocation>
        <location evidence="1">Periplasm</location>
    </subcellularLocation>
</comment>
<dbReference type="InterPro" id="IPR005669">
    <property type="entry name" value="Thiosulph/SO4-bd"/>
</dbReference>
<dbReference type="SUPFAM" id="SSF53850">
    <property type="entry name" value="Periplasmic binding protein-like II"/>
    <property type="match status" value="1"/>
</dbReference>
<dbReference type="GO" id="GO:0140104">
    <property type="term" value="F:molecular carrier activity"/>
    <property type="evidence" value="ECO:0007669"/>
    <property type="project" value="InterPro"/>
</dbReference>
<keyword evidence="5" id="KW-0574">Periplasm</keyword>
<dbReference type="STRING" id="416943.SAMN05445871_3327"/>
<evidence type="ECO:0000256" key="4">
    <source>
        <dbReference type="ARBA" id="ARBA00022729"/>
    </source>
</evidence>
<comment type="similarity">
    <text evidence="2">Belongs to the prokaryotic sulfate-binding protein family.</text>
</comment>
<dbReference type="GO" id="GO:0042597">
    <property type="term" value="C:periplasmic space"/>
    <property type="evidence" value="ECO:0007669"/>
    <property type="project" value="UniProtKB-SubCell"/>
</dbReference>
<keyword evidence="3" id="KW-0813">Transport</keyword>
<evidence type="ECO:0000313" key="6">
    <source>
        <dbReference type="EMBL" id="SEK51916.1"/>
    </source>
</evidence>
<dbReference type="Proteomes" id="UP000199120">
    <property type="component" value="Unassembled WGS sequence"/>
</dbReference>
<dbReference type="GO" id="GO:1902358">
    <property type="term" value="P:sulfate transmembrane transport"/>
    <property type="evidence" value="ECO:0007669"/>
    <property type="project" value="InterPro"/>
</dbReference>
<dbReference type="Pfam" id="PF13531">
    <property type="entry name" value="SBP_bac_11"/>
    <property type="match status" value="1"/>
</dbReference>
<dbReference type="NCBIfam" id="NF008022">
    <property type="entry name" value="PRK10752.1"/>
    <property type="match status" value="1"/>
</dbReference>
<evidence type="ECO:0000256" key="2">
    <source>
        <dbReference type="ARBA" id="ARBA00006099"/>
    </source>
</evidence>
<protein>
    <submittedName>
        <fullName evidence="6">Sulfate transport system substrate-binding protein</fullName>
    </submittedName>
</protein>
<accession>A0A1H7HNI4</accession>
<name>A0A1H7HNI4_9BURK</name>
<dbReference type="EMBL" id="FOAJ01000002">
    <property type="protein sequence ID" value="SEK51916.1"/>
    <property type="molecule type" value="Genomic_DNA"/>
</dbReference>
<gene>
    <name evidence="6" type="ORF">SAMN05192542_102354</name>
</gene>
<keyword evidence="4" id="KW-0732">Signal</keyword>
<dbReference type="AlphaFoldDB" id="A0A1H7HNI4"/>